<dbReference type="InterPro" id="IPR010982">
    <property type="entry name" value="Lambda_DNA-bd_dom_sf"/>
</dbReference>
<dbReference type="PANTHER" id="PTHR30146:SF150">
    <property type="entry name" value="ARABINOSE METABOLISM TRANSCRIPTIONAL REPRESSOR"/>
    <property type="match status" value="1"/>
</dbReference>
<name>A0ABS5UTJ0_9BIFI</name>
<evidence type="ECO:0000256" key="3">
    <source>
        <dbReference type="ARBA" id="ARBA00023163"/>
    </source>
</evidence>
<dbReference type="PANTHER" id="PTHR30146">
    <property type="entry name" value="LACI-RELATED TRANSCRIPTIONAL REPRESSOR"/>
    <property type="match status" value="1"/>
</dbReference>
<evidence type="ECO:0000256" key="1">
    <source>
        <dbReference type="ARBA" id="ARBA00023015"/>
    </source>
</evidence>
<gene>
    <name evidence="5" type="ORF">JS530_02390</name>
</gene>
<dbReference type="CDD" id="cd01392">
    <property type="entry name" value="HTH_LacI"/>
    <property type="match status" value="1"/>
</dbReference>
<dbReference type="PROSITE" id="PS00356">
    <property type="entry name" value="HTH_LACI_1"/>
    <property type="match status" value="1"/>
</dbReference>
<keyword evidence="3" id="KW-0804">Transcription</keyword>
<dbReference type="PROSITE" id="PS50932">
    <property type="entry name" value="HTH_LACI_2"/>
    <property type="match status" value="1"/>
</dbReference>
<dbReference type="Gene3D" id="1.10.260.40">
    <property type="entry name" value="lambda repressor-like DNA-binding domains"/>
    <property type="match status" value="1"/>
</dbReference>
<comment type="caution">
    <text evidence="5">The sequence shown here is derived from an EMBL/GenBank/DDBJ whole genome shotgun (WGS) entry which is preliminary data.</text>
</comment>
<evidence type="ECO:0000256" key="2">
    <source>
        <dbReference type="ARBA" id="ARBA00023125"/>
    </source>
</evidence>
<keyword evidence="1" id="KW-0805">Transcription regulation</keyword>
<proteinExistence type="predicted"/>
<feature type="domain" description="HTH lacI-type" evidence="4">
    <location>
        <begin position="3"/>
        <end position="51"/>
    </location>
</feature>
<dbReference type="RefSeq" id="WP_214375595.1">
    <property type="nucleotide sequence ID" value="NZ_JAFEJU010000001.1"/>
</dbReference>
<dbReference type="SUPFAM" id="SSF53822">
    <property type="entry name" value="Periplasmic binding protein-like I"/>
    <property type="match status" value="1"/>
</dbReference>
<organism evidence="5 6">
    <name type="scientific">Bifidobacterium colobi</name>
    <dbReference type="NCBI Taxonomy" id="2809026"/>
    <lineage>
        <taxon>Bacteria</taxon>
        <taxon>Bacillati</taxon>
        <taxon>Actinomycetota</taxon>
        <taxon>Actinomycetes</taxon>
        <taxon>Bifidobacteriales</taxon>
        <taxon>Bifidobacteriaceae</taxon>
        <taxon>Bifidobacterium</taxon>
    </lineage>
</organism>
<reference evidence="5 6" key="1">
    <citation type="journal article" date="2021" name="Environ. Microbiol.">
        <title>Genetic insights into the dark matter of the mammalian gut microbiota through targeted genome reconstruction.</title>
        <authorList>
            <person name="Lugli G.A."/>
            <person name="Alessandri G."/>
            <person name="Milani C."/>
            <person name="Viappiani A."/>
            <person name="Fontana F."/>
            <person name="Tarracchini C."/>
            <person name="Mancabelli L."/>
            <person name="Argentini C."/>
            <person name="Ruiz L."/>
            <person name="Margolles A."/>
            <person name="van Sinderen D."/>
            <person name="Turroni F."/>
            <person name="Ventura M."/>
        </authorList>
    </citation>
    <scope>NUCLEOTIDE SEQUENCE [LARGE SCALE GENOMIC DNA]</scope>
    <source>
        <strain evidence="5 6">LC6</strain>
    </source>
</reference>
<dbReference type="EMBL" id="JAFEJU010000001">
    <property type="protein sequence ID" value="MBT1174369.1"/>
    <property type="molecule type" value="Genomic_DNA"/>
</dbReference>
<accession>A0ABS5UTJ0</accession>
<dbReference type="SMART" id="SM00354">
    <property type="entry name" value="HTH_LACI"/>
    <property type="match status" value="1"/>
</dbReference>
<dbReference type="Pfam" id="PF13377">
    <property type="entry name" value="Peripla_BP_3"/>
    <property type="match status" value="1"/>
</dbReference>
<evidence type="ECO:0000259" key="4">
    <source>
        <dbReference type="PROSITE" id="PS50932"/>
    </source>
</evidence>
<dbReference type="InterPro" id="IPR028082">
    <property type="entry name" value="Peripla_BP_I"/>
</dbReference>
<dbReference type="InterPro" id="IPR046335">
    <property type="entry name" value="LacI/GalR-like_sensor"/>
</dbReference>
<dbReference type="GO" id="GO:0003677">
    <property type="term" value="F:DNA binding"/>
    <property type="evidence" value="ECO:0007669"/>
    <property type="project" value="UniProtKB-KW"/>
</dbReference>
<dbReference type="Pfam" id="PF00356">
    <property type="entry name" value="LacI"/>
    <property type="match status" value="1"/>
</dbReference>
<dbReference type="Gene3D" id="3.40.50.2300">
    <property type="match status" value="2"/>
</dbReference>
<evidence type="ECO:0000313" key="5">
    <source>
        <dbReference type="EMBL" id="MBT1174369.1"/>
    </source>
</evidence>
<evidence type="ECO:0000313" key="6">
    <source>
        <dbReference type="Proteomes" id="UP000711736"/>
    </source>
</evidence>
<keyword evidence="2 5" id="KW-0238">DNA-binding</keyword>
<dbReference type="SUPFAM" id="SSF47413">
    <property type="entry name" value="lambda repressor-like DNA-binding domains"/>
    <property type="match status" value="1"/>
</dbReference>
<protein>
    <submittedName>
        <fullName evidence="5">LacI family DNA-binding transcriptional regulator</fullName>
    </submittedName>
</protein>
<dbReference type="InterPro" id="IPR000843">
    <property type="entry name" value="HTH_LacI"/>
</dbReference>
<dbReference type="Proteomes" id="UP000711736">
    <property type="component" value="Unassembled WGS sequence"/>
</dbReference>
<keyword evidence="6" id="KW-1185">Reference proteome</keyword>
<sequence>MPVTMEDVAREAGVSRSAVSLALNDKPGLSPDIRQKILETIDRLDYSPLRKRKVKRSALTNDGALGRVRLLVISTGTGMIRPDYRSLPFFDSLVSQLSEQVGNDGGEFQLEMLSLSGDDVADRTAIARACQSKRSVPTVVLGIDLSADQVGELNNELDNVVFADTHFPGLSACFVTMDNFQGAYAAAEHMIAAGHSTIGYVASNIWISNFQERRRGFFSALRAHGLEIPAERIIRLSPTRLMPERDAQIIRLTAADTRPSAIFCENDVMAVRLIKDLQTLGINVPRDIAVMGFDDIPEGRLITPELTTVHVPISQIADQSLRQLKAQAAGQWKAQTVLVSTEVVSRASL</sequence>